<gene>
    <name evidence="6" type="ORF">FHR38_000830</name>
</gene>
<evidence type="ECO:0000256" key="2">
    <source>
        <dbReference type="ARBA" id="ARBA00022448"/>
    </source>
</evidence>
<evidence type="ECO:0000256" key="4">
    <source>
        <dbReference type="ARBA" id="ARBA00022840"/>
    </source>
</evidence>
<comment type="caution">
    <text evidence="6">The sequence shown here is derived from an EMBL/GenBank/DDBJ whole genome shotgun (WGS) entry which is preliminary data.</text>
</comment>
<reference evidence="6 7" key="1">
    <citation type="submission" date="2020-08" db="EMBL/GenBank/DDBJ databases">
        <title>Sequencing the genomes of 1000 actinobacteria strains.</title>
        <authorList>
            <person name="Klenk H.-P."/>
        </authorList>
    </citation>
    <scope>NUCLEOTIDE SEQUENCE [LARGE SCALE GENOMIC DNA]</scope>
    <source>
        <strain evidence="6 7">DSM 45886</strain>
    </source>
</reference>
<dbReference type="InterPro" id="IPR003593">
    <property type="entry name" value="AAA+_ATPase"/>
</dbReference>
<dbReference type="Proteomes" id="UP000578819">
    <property type="component" value="Unassembled WGS sequence"/>
</dbReference>
<dbReference type="PROSITE" id="PS50893">
    <property type="entry name" value="ABC_TRANSPORTER_2"/>
    <property type="match status" value="1"/>
</dbReference>
<dbReference type="InterPro" id="IPR017871">
    <property type="entry name" value="ABC_transporter-like_CS"/>
</dbReference>
<dbReference type="EMBL" id="JACHJW010000001">
    <property type="protein sequence ID" value="MBB4957097.1"/>
    <property type="molecule type" value="Genomic_DNA"/>
</dbReference>
<dbReference type="CDD" id="cd03264">
    <property type="entry name" value="ABC_drug_resistance_like"/>
    <property type="match status" value="1"/>
</dbReference>
<dbReference type="SUPFAM" id="SSF52540">
    <property type="entry name" value="P-loop containing nucleoside triphosphate hydrolases"/>
    <property type="match status" value="1"/>
</dbReference>
<keyword evidence="4" id="KW-0067">ATP-binding</keyword>
<keyword evidence="2" id="KW-0813">Transport</keyword>
<dbReference type="GO" id="GO:0016887">
    <property type="term" value="F:ATP hydrolysis activity"/>
    <property type="evidence" value="ECO:0007669"/>
    <property type="project" value="InterPro"/>
</dbReference>
<feature type="domain" description="ABC transporter" evidence="5">
    <location>
        <begin position="3"/>
        <end position="234"/>
    </location>
</feature>
<keyword evidence="3" id="KW-0547">Nucleotide-binding</keyword>
<keyword evidence="7" id="KW-1185">Reference proteome</keyword>
<evidence type="ECO:0000256" key="3">
    <source>
        <dbReference type="ARBA" id="ARBA00022741"/>
    </source>
</evidence>
<sequence length="293" mass="30627">MDIQITGLRRAFGRVAALRGVDLTVPGGMFGLLGGNGAGKTTLMRVLAGVLAPGGGQVSVGGHDLTRRSGRLAVQRRLGYLPQDFGVYPDLSPREFLDYVALLKGLDDPAARRRQVGELLEMVGLAEVAGRRLKGFSGGMRRRVGIAQALLGDPALLVVDEPTAGLDPEERVRFRTLLAGLAGQRTVLLSTHIVEDVAQTCPDAAVLAAGQVIYTGSVADLARTGEGATWELHTTGAPPTEGVVVSAVARPDGTVYRVVSAVRPSADATPVTPSLEDGYVALMRQHASMSSAT</sequence>
<dbReference type="AlphaFoldDB" id="A0A7W7SLP2"/>
<accession>A0A7W7SLP2</accession>
<dbReference type="Pfam" id="PF00005">
    <property type="entry name" value="ABC_tran"/>
    <property type="match status" value="1"/>
</dbReference>
<evidence type="ECO:0000313" key="7">
    <source>
        <dbReference type="Proteomes" id="UP000578819"/>
    </source>
</evidence>
<dbReference type="PANTHER" id="PTHR43335:SF2">
    <property type="entry name" value="ABC TRANSPORTER, ATP-BINDING PROTEIN"/>
    <property type="match status" value="1"/>
</dbReference>
<dbReference type="PANTHER" id="PTHR43335">
    <property type="entry name" value="ABC TRANSPORTER, ATP-BINDING PROTEIN"/>
    <property type="match status" value="1"/>
</dbReference>
<dbReference type="Gene3D" id="3.40.50.300">
    <property type="entry name" value="P-loop containing nucleotide triphosphate hydrolases"/>
    <property type="match status" value="1"/>
</dbReference>
<evidence type="ECO:0000256" key="1">
    <source>
        <dbReference type="ARBA" id="ARBA00005417"/>
    </source>
</evidence>
<name>A0A7W7SLP2_9ACTN</name>
<protein>
    <submittedName>
        <fullName evidence="6">ABC-type multidrug transport system ATPase subunit</fullName>
    </submittedName>
</protein>
<dbReference type="PROSITE" id="PS00211">
    <property type="entry name" value="ABC_TRANSPORTER_1"/>
    <property type="match status" value="1"/>
</dbReference>
<proteinExistence type="inferred from homology"/>
<dbReference type="GO" id="GO:0005524">
    <property type="term" value="F:ATP binding"/>
    <property type="evidence" value="ECO:0007669"/>
    <property type="project" value="UniProtKB-KW"/>
</dbReference>
<comment type="similarity">
    <text evidence="1">Belongs to the ABC transporter superfamily.</text>
</comment>
<dbReference type="InterPro" id="IPR003439">
    <property type="entry name" value="ABC_transporter-like_ATP-bd"/>
</dbReference>
<evidence type="ECO:0000259" key="5">
    <source>
        <dbReference type="PROSITE" id="PS50893"/>
    </source>
</evidence>
<evidence type="ECO:0000313" key="6">
    <source>
        <dbReference type="EMBL" id="MBB4957097.1"/>
    </source>
</evidence>
<dbReference type="InterPro" id="IPR027417">
    <property type="entry name" value="P-loop_NTPase"/>
</dbReference>
<dbReference type="SMART" id="SM00382">
    <property type="entry name" value="AAA"/>
    <property type="match status" value="1"/>
</dbReference>
<organism evidence="6 7">
    <name type="scientific">Micromonospora polyrhachis</name>
    <dbReference type="NCBI Taxonomy" id="1282883"/>
    <lineage>
        <taxon>Bacteria</taxon>
        <taxon>Bacillati</taxon>
        <taxon>Actinomycetota</taxon>
        <taxon>Actinomycetes</taxon>
        <taxon>Micromonosporales</taxon>
        <taxon>Micromonosporaceae</taxon>
        <taxon>Micromonospora</taxon>
    </lineage>
</organism>
<dbReference type="RefSeq" id="WP_184532890.1">
    <property type="nucleotide sequence ID" value="NZ_JACHJW010000001.1"/>
</dbReference>